<organism evidence="1 2">
    <name type="scientific">Igneacidithiobacillus copahuensis</name>
    <dbReference type="NCBI Taxonomy" id="2724909"/>
    <lineage>
        <taxon>Bacteria</taxon>
        <taxon>Pseudomonadati</taxon>
        <taxon>Pseudomonadota</taxon>
        <taxon>Acidithiobacillia</taxon>
        <taxon>Acidithiobacillales</taxon>
        <taxon>Acidithiobacillaceae</taxon>
        <taxon>Igneacidithiobacillus</taxon>
    </lineage>
</organism>
<dbReference type="EMBL" id="JAAXYO010000146">
    <property type="protein sequence ID" value="MBU2788384.1"/>
    <property type="molecule type" value="Genomic_DNA"/>
</dbReference>
<comment type="caution">
    <text evidence="1">The sequence shown here is derived from an EMBL/GenBank/DDBJ whole genome shotgun (WGS) entry which is preliminary data.</text>
</comment>
<gene>
    <name evidence="1" type="ORF">HFQ13_09245</name>
</gene>
<dbReference type="Proteomes" id="UP001197378">
    <property type="component" value="Unassembled WGS sequence"/>
</dbReference>
<sequence>MDYAGLLDLSSFLAGDLSVVEQWRGRELQASVRLTRYVQAGLALRPRQMACWNETLAVALQRCRTQFFPYVRRVMPGKTHDAVTEYAEALSTEYLMRLTATHNFALIPNPEPVAWAREYLRRDTEVERLSGLEEDFRGGRDRLIRAVMGADDRKKAEVGQEIHALRFVESLDGEEGGLRDRHVSSQWDRGDDQAAQEEESYVALLQSLQQLMTWTKNGVALELLAALSQESRIFGEHVSCTPRTRAVKNTHPATEVVL</sequence>
<protein>
    <submittedName>
        <fullName evidence="1">Uncharacterized protein</fullName>
    </submittedName>
</protein>
<evidence type="ECO:0000313" key="1">
    <source>
        <dbReference type="EMBL" id="MBU2788384.1"/>
    </source>
</evidence>
<dbReference type="AlphaFoldDB" id="A0AAE2YQA2"/>
<reference evidence="1" key="1">
    <citation type="journal article" date="2021" name="ISME J.">
        <title>Genomic evolution of the class Acidithiobacillia: deep-branching Proteobacteria living in extreme acidic conditions.</title>
        <authorList>
            <person name="Moya-Beltran A."/>
            <person name="Beard S."/>
            <person name="Rojas-Villalobos C."/>
            <person name="Issotta F."/>
            <person name="Gallardo Y."/>
            <person name="Ulloa R."/>
            <person name="Giaveno A."/>
            <person name="Degli Esposti M."/>
            <person name="Johnson D.B."/>
            <person name="Quatrini R."/>
        </authorList>
    </citation>
    <scope>NUCLEOTIDE SEQUENCE</scope>
    <source>
        <strain evidence="1">VAN18-1</strain>
    </source>
</reference>
<name>A0AAE2YQA2_9PROT</name>
<evidence type="ECO:0000313" key="2">
    <source>
        <dbReference type="Proteomes" id="UP001197378"/>
    </source>
</evidence>
<accession>A0AAE2YQA2</accession>
<proteinExistence type="predicted"/>
<keyword evidence="2" id="KW-1185">Reference proteome</keyword>
<dbReference type="RefSeq" id="WP_215870308.1">
    <property type="nucleotide sequence ID" value="NZ_JAAXYO010000146.1"/>
</dbReference>